<keyword evidence="6" id="KW-0406">Ion transport</keyword>
<organism evidence="9">
    <name type="scientific">Fibrocapsa japonica</name>
    <dbReference type="NCBI Taxonomy" id="94617"/>
    <lineage>
        <taxon>Eukaryota</taxon>
        <taxon>Sar</taxon>
        <taxon>Stramenopiles</taxon>
        <taxon>Ochrophyta</taxon>
        <taxon>Raphidophyceae</taxon>
        <taxon>Chattonellales</taxon>
        <taxon>Chattonellaceae</taxon>
        <taxon>Fibrocapsa</taxon>
    </lineage>
</organism>
<evidence type="ECO:0000256" key="2">
    <source>
        <dbReference type="ARBA" id="ARBA00022448"/>
    </source>
</evidence>
<gene>
    <name evidence="9" type="ORF">FJAP1339_LOCUS11096</name>
</gene>
<comment type="subcellular location">
    <subcellularLocation>
        <location evidence="1">Cell membrane</location>
        <topology evidence="1">Multi-pass membrane protein</topology>
    </subcellularLocation>
</comment>
<keyword evidence="3" id="KW-1003">Cell membrane</keyword>
<dbReference type="PANTHER" id="PTHR33281">
    <property type="entry name" value="UPF0187 PROTEIN YNEE"/>
    <property type="match status" value="1"/>
</dbReference>
<feature type="signal peptide" evidence="8">
    <location>
        <begin position="1"/>
        <end position="29"/>
    </location>
</feature>
<keyword evidence="8" id="KW-0732">Signal</keyword>
<reference evidence="9" key="1">
    <citation type="submission" date="2021-01" db="EMBL/GenBank/DDBJ databases">
        <authorList>
            <person name="Corre E."/>
            <person name="Pelletier E."/>
            <person name="Niang G."/>
            <person name="Scheremetjew M."/>
            <person name="Finn R."/>
            <person name="Kale V."/>
            <person name="Holt S."/>
            <person name="Cochrane G."/>
            <person name="Meng A."/>
            <person name="Brown T."/>
            <person name="Cohen L."/>
        </authorList>
    </citation>
    <scope>NUCLEOTIDE SEQUENCE</scope>
    <source>
        <strain evidence="9">CCMP1661</strain>
    </source>
</reference>
<keyword evidence="2" id="KW-0813">Transport</keyword>
<dbReference type="PANTHER" id="PTHR33281:SF19">
    <property type="entry name" value="VOLTAGE-DEPENDENT ANION CHANNEL-FORMING PROTEIN YNEE"/>
    <property type="match status" value="1"/>
</dbReference>
<evidence type="ECO:0000256" key="8">
    <source>
        <dbReference type="SAM" id="SignalP"/>
    </source>
</evidence>
<evidence type="ECO:0000256" key="3">
    <source>
        <dbReference type="ARBA" id="ARBA00022475"/>
    </source>
</evidence>
<dbReference type="EMBL" id="HBHR01021751">
    <property type="protein sequence ID" value="CAD9873165.1"/>
    <property type="molecule type" value="Transcribed_RNA"/>
</dbReference>
<keyword evidence="5" id="KW-1133">Transmembrane helix</keyword>
<protein>
    <submittedName>
        <fullName evidence="9">Uncharacterized protein</fullName>
    </submittedName>
</protein>
<dbReference type="AlphaFoldDB" id="A0A7S2V524"/>
<dbReference type="GO" id="GO:0005886">
    <property type="term" value="C:plasma membrane"/>
    <property type="evidence" value="ECO:0007669"/>
    <property type="project" value="UniProtKB-SubCell"/>
</dbReference>
<evidence type="ECO:0000256" key="6">
    <source>
        <dbReference type="ARBA" id="ARBA00023065"/>
    </source>
</evidence>
<evidence type="ECO:0000256" key="4">
    <source>
        <dbReference type="ARBA" id="ARBA00022692"/>
    </source>
</evidence>
<dbReference type="GO" id="GO:0005254">
    <property type="term" value="F:chloride channel activity"/>
    <property type="evidence" value="ECO:0007669"/>
    <property type="project" value="InterPro"/>
</dbReference>
<evidence type="ECO:0000256" key="7">
    <source>
        <dbReference type="ARBA" id="ARBA00023136"/>
    </source>
</evidence>
<evidence type="ECO:0000256" key="5">
    <source>
        <dbReference type="ARBA" id="ARBA00022989"/>
    </source>
</evidence>
<dbReference type="InterPro" id="IPR044669">
    <property type="entry name" value="YneE/VCCN1/2-like"/>
</dbReference>
<keyword evidence="4" id="KW-0812">Transmembrane</keyword>
<name>A0A7S2V524_9STRA</name>
<accession>A0A7S2V524</accession>
<evidence type="ECO:0000313" key="9">
    <source>
        <dbReference type="EMBL" id="CAD9873165.1"/>
    </source>
</evidence>
<keyword evidence="7" id="KW-0472">Membrane</keyword>
<proteinExistence type="predicted"/>
<evidence type="ECO:0000256" key="1">
    <source>
        <dbReference type="ARBA" id="ARBA00004651"/>
    </source>
</evidence>
<dbReference type="Pfam" id="PF25539">
    <property type="entry name" value="Bestrophin_2"/>
    <property type="match status" value="1"/>
</dbReference>
<sequence length="381" mass="42350">MRVACKSLAALLIGTQCLGVLGFTPGSKAVTNDVSVAQRTAGSFPGLIQQGRTATSLQAVPAPPRFTSQDWAQNLWTIPSSTILKNIQSHALWNSAWAVVITYMHSQGIIGTLNAMPHQLMATALGLLLVFRTNSAYDRFWEARKVWGAVVNTTRDVVRVSLIAIDDPYLRDRMVQLTMIFPFLLKQHLQNDPDLNEVKAFSTLTSEELSTLVLDANPPLRVCQRMGEVLALNYEDRDDITTFNYRTYLDNEITKLIDFLGMCERIKLTPVPLSYSRHTSRFLTLYMATLPFVLVNIAGNMTPFVVLGMCWGLFSIEEIGHYIEEPFDKKNAQLPLATISGNIQKALAALVDAADPSTVPTEMTPDLLAKELKPLELMMSK</sequence>
<feature type="chain" id="PRO_5030621747" evidence="8">
    <location>
        <begin position="30"/>
        <end position="381"/>
    </location>
</feature>